<dbReference type="Gene3D" id="1.10.150.130">
    <property type="match status" value="1"/>
</dbReference>
<evidence type="ECO:0000256" key="5">
    <source>
        <dbReference type="ARBA" id="ARBA00022908"/>
    </source>
</evidence>
<evidence type="ECO:0000256" key="2">
    <source>
        <dbReference type="ARBA" id="ARBA00022490"/>
    </source>
</evidence>
<dbReference type="InterPro" id="IPR050090">
    <property type="entry name" value="Tyrosine_recombinase_XerCD"/>
</dbReference>
<comment type="subcellular location">
    <subcellularLocation>
        <location evidence="1">Cytoplasm</location>
    </subcellularLocation>
</comment>
<reference evidence="12 13" key="1">
    <citation type="submission" date="2023-07" db="EMBL/GenBank/DDBJ databases">
        <title>Genomic Encyclopedia of Type Strains, Phase IV (KMG-IV): sequencing the most valuable type-strain genomes for metagenomic binning, comparative biology and taxonomic classification.</title>
        <authorList>
            <person name="Goeker M."/>
        </authorList>
    </citation>
    <scope>NUCLEOTIDE SEQUENCE [LARGE SCALE GENOMIC DNA]</scope>
    <source>
        <strain evidence="12 13">DSM 46876</strain>
    </source>
</reference>
<evidence type="ECO:0000256" key="3">
    <source>
        <dbReference type="ARBA" id="ARBA00022618"/>
    </source>
</evidence>
<dbReference type="SUPFAM" id="SSF56349">
    <property type="entry name" value="DNA breaking-rejoining enzymes"/>
    <property type="match status" value="1"/>
</dbReference>
<dbReference type="Pfam" id="PF00589">
    <property type="entry name" value="Phage_integrase"/>
    <property type="match status" value="1"/>
</dbReference>
<dbReference type="AlphaFoldDB" id="A0AAJ1TLK9"/>
<dbReference type="GO" id="GO:0003677">
    <property type="term" value="F:DNA binding"/>
    <property type="evidence" value="ECO:0007669"/>
    <property type="project" value="UniProtKB-UniRule"/>
</dbReference>
<dbReference type="PANTHER" id="PTHR30349:SF77">
    <property type="entry name" value="TYROSINE RECOMBINASE XERC"/>
    <property type="match status" value="1"/>
</dbReference>
<feature type="domain" description="Core-binding (CB)" evidence="11">
    <location>
        <begin position="3"/>
        <end position="88"/>
    </location>
</feature>
<feature type="domain" description="Tyr recombinase" evidence="10">
    <location>
        <begin position="107"/>
        <end position="280"/>
    </location>
</feature>
<proteinExistence type="predicted"/>
<dbReference type="GO" id="GO:0007059">
    <property type="term" value="P:chromosome segregation"/>
    <property type="evidence" value="ECO:0007669"/>
    <property type="project" value="UniProtKB-KW"/>
</dbReference>
<dbReference type="Gene3D" id="1.10.443.10">
    <property type="entry name" value="Intergrase catalytic core"/>
    <property type="match status" value="1"/>
</dbReference>
<name>A0AAJ1TLK9_9BACL</name>
<dbReference type="InterPro" id="IPR002104">
    <property type="entry name" value="Integrase_catalytic"/>
</dbReference>
<evidence type="ECO:0000259" key="10">
    <source>
        <dbReference type="PROSITE" id="PS51898"/>
    </source>
</evidence>
<dbReference type="PROSITE" id="PS51900">
    <property type="entry name" value="CB"/>
    <property type="match status" value="1"/>
</dbReference>
<evidence type="ECO:0000256" key="1">
    <source>
        <dbReference type="ARBA" id="ARBA00004496"/>
    </source>
</evidence>
<dbReference type="InterPro" id="IPR004107">
    <property type="entry name" value="Integrase_SAM-like_N"/>
</dbReference>
<evidence type="ECO:0000256" key="7">
    <source>
        <dbReference type="ARBA" id="ARBA00023172"/>
    </source>
</evidence>
<dbReference type="InterPro" id="IPR013762">
    <property type="entry name" value="Integrase-like_cat_sf"/>
</dbReference>
<keyword evidence="6 9" id="KW-0238">DNA-binding</keyword>
<dbReference type="InterPro" id="IPR011010">
    <property type="entry name" value="DNA_brk_join_enz"/>
</dbReference>
<keyword evidence="4" id="KW-0159">Chromosome partition</keyword>
<accession>A0AAJ1TLK9</accession>
<dbReference type="GO" id="GO:0005737">
    <property type="term" value="C:cytoplasm"/>
    <property type="evidence" value="ECO:0007669"/>
    <property type="project" value="UniProtKB-SubCell"/>
</dbReference>
<gene>
    <name evidence="12" type="ORF">J2Z48_002976</name>
</gene>
<keyword evidence="8" id="KW-0131">Cell cycle</keyword>
<dbReference type="EMBL" id="JAUSUV010000017">
    <property type="protein sequence ID" value="MDQ0418772.1"/>
    <property type="molecule type" value="Genomic_DNA"/>
</dbReference>
<evidence type="ECO:0000259" key="11">
    <source>
        <dbReference type="PROSITE" id="PS51900"/>
    </source>
</evidence>
<dbReference type="GO" id="GO:0015074">
    <property type="term" value="P:DNA integration"/>
    <property type="evidence" value="ECO:0007669"/>
    <property type="project" value="UniProtKB-KW"/>
</dbReference>
<keyword evidence="2" id="KW-0963">Cytoplasm</keyword>
<dbReference type="PROSITE" id="PS51898">
    <property type="entry name" value="TYR_RECOMBINASE"/>
    <property type="match status" value="1"/>
</dbReference>
<evidence type="ECO:0000313" key="13">
    <source>
        <dbReference type="Proteomes" id="UP001238450"/>
    </source>
</evidence>
<keyword evidence="5" id="KW-0229">DNA integration</keyword>
<dbReference type="GO" id="GO:0051301">
    <property type="term" value="P:cell division"/>
    <property type="evidence" value="ECO:0007669"/>
    <property type="project" value="UniProtKB-KW"/>
</dbReference>
<keyword evidence="13" id="KW-1185">Reference proteome</keyword>
<organism evidence="12 13">
    <name type="scientific">Croceifilum oryzae</name>
    <dbReference type="NCBI Taxonomy" id="1553429"/>
    <lineage>
        <taxon>Bacteria</taxon>
        <taxon>Bacillati</taxon>
        <taxon>Bacillota</taxon>
        <taxon>Bacilli</taxon>
        <taxon>Bacillales</taxon>
        <taxon>Thermoactinomycetaceae</taxon>
        <taxon>Croceifilum</taxon>
    </lineage>
</organism>
<evidence type="ECO:0000313" key="12">
    <source>
        <dbReference type="EMBL" id="MDQ0418772.1"/>
    </source>
</evidence>
<dbReference type="InterPro" id="IPR010998">
    <property type="entry name" value="Integrase_recombinase_N"/>
</dbReference>
<keyword evidence="7" id="KW-0233">DNA recombination</keyword>
<evidence type="ECO:0000256" key="8">
    <source>
        <dbReference type="ARBA" id="ARBA00023306"/>
    </source>
</evidence>
<protein>
    <submittedName>
        <fullName evidence="12">Integrase/recombinase XerD</fullName>
    </submittedName>
</protein>
<dbReference type="GO" id="GO:0006310">
    <property type="term" value="P:DNA recombination"/>
    <property type="evidence" value="ECO:0007669"/>
    <property type="project" value="UniProtKB-KW"/>
</dbReference>
<evidence type="ECO:0000256" key="4">
    <source>
        <dbReference type="ARBA" id="ARBA00022829"/>
    </source>
</evidence>
<dbReference type="Proteomes" id="UP001238450">
    <property type="component" value="Unassembled WGS sequence"/>
</dbReference>
<dbReference type="InterPro" id="IPR044068">
    <property type="entry name" value="CB"/>
</dbReference>
<dbReference type="Pfam" id="PF13495">
    <property type="entry name" value="Phage_int_SAM_4"/>
    <property type="match status" value="1"/>
</dbReference>
<dbReference type="PANTHER" id="PTHR30349">
    <property type="entry name" value="PHAGE INTEGRASE-RELATED"/>
    <property type="match status" value="1"/>
</dbReference>
<evidence type="ECO:0000256" key="6">
    <source>
        <dbReference type="ARBA" id="ARBA00023125"/>
    </source>
</evidence>
<comment type="caution">
    <text evidence="12">The sequence shown here is derived from an EMBL/GenBank/DDBJ whole genome shotgun (WGS) entry which is preliminary data.</text>
</comment>
<dbReference type="RefSeq" id="WP_307254707.1">
    <property type="nucleotide sequence ID" value="NZ_JAUSUV010000017.1"/>
</dbReference>
<sequence>MKKVYVKVIDDFLVDQKEKGRSIETVKKYNSILQQFSSWVDKQGGDVNDLTRVDVQNYINHLINVVGNSATTIENKFAVLSLFSKYVGRPHVVEQISRPKTRKAMHRAPKSLDRNERNRVLREVERSGNLRNIAISYLFLYTGLRVSELVDLDQDDIMMSERRGSVIVGRGKGDIERIVPLPQEARFHLKRYLQDRNSNIEALFVSYYRKSFARITVRAVQKLLQKYDIHPHQLRHTYCRELVGSGVDIATVAELAGHGDINVTRRYSKPSDDELEQAVQKTFG</sequence>
<evidence type="ECO:0000256" key="9">
    <source>
        <dbReference type="PROSITE-ProRule" id="PRU01248"/>
    </source>
</evidence>
<keyword evidence="3" id="KW-0132">Cell division</keyword>